<name>A0A1U7GY35_9CYAN</name>
<proteinExistence type="predicted"/>
<comment type="caution">
    <text evidence="1">The sequence shown here is derived from an EMBL/GenBank/DDBJ whole genome shotgun (WGS) entry which is preliminary data.</text>
</comment>
<keyword evidence="2" id="KW-1185">Reference proteome</keyword>
<protein>
    <submittedName>
        <fullName evidence="1">Uncharacterized protein</fullName>
    </submittedName>
</protein>
<gene>
    <name evidence="1" type="ORF">NIES592_14470</name>
</gene>
<dbReference type="Proteomes" id="UP000186391">
    <property type="component" value="Unassembled WGS sequence"/>
</dbReference>
<evidence type="ECO:0000313" key="1">
    <source>
        <dbReference type="EMBL" id="OKH13275.1"/>
    </source>
</evidence>
<dbReference type="EMBL" id="MRCA01000007">
    <property type="protein sequence ID" value="OKH13275.1"/>
    <property type="molecule type" value="Genomic_DNA"/>
</dbReference>
<dbReference type="OrthoDB" id="516905at2"/>
<evidence type="ECO:0000313" key="2">
    <source>
        <dbReference type="Proteomes" id="UP000186391"/>
    </source>
</evidence>
<reference evidence="1 2" key="1">
    <citation type="submission" date="2016-11" db="EMBL/GenBank/DDBJ databases">
        <title>Draft Genome Sequences of Nine Cyanobacterial Strains from Diverse Habitats.</title>
        <authorList>
            <person name="Zhu T."/>
            <person name="Hou S."/>
            <person name="Lu X."/>
            <person name="Hess W.R."/>
        </authorList>
    </citation>
    <scope>NUCLEOTIDE SEQUENCE [LARGE SCALE GENOMIC DNA]</scope>
    <source>
        <strain evidence="1 2">NIES-592</strain>
    </source>
</reference>
<organism evidence="1 2">
    <name type="scientific">Fischerella major NIES-592</name>
    <dbReference type="NCBI Taxonomy" id="210994"/>
    <lineage>
        <taxon>Bacteria</taxon>
        <taxon>Bacillati</taxon>
        <taxon>Cyanobacteriota</taxon>
        <taxon>Cyanophyceae</taxon>
        <taxon>Nostocales</taxon>
        <taxon>Hapalosiphonaceae</taxon>
        <taxon>Fischerella</taxon>
    </lineage>
</organism>
<sequence length="95" mass="10653">MSNKQLRLIKCSGDKLKKIEPNIVDWARQNESPDEPIAVTVKVAEDGYIPNFVNLRAQISPKLFTATVTETDLQKLEADPRVISLGTPRRLHATI</sequence>
<dbReference type="AlphaFoldDB" id="A0A1U7GY35"/>
<accession>A0A1U7GY35</accession>
<dbReference type="RefSeq" id="WP_073556119.1">
    <property type="nucleotide sequence ID" value="NZ_MRCA01000007.1"/>
</dbReference>